<dbReference type="InterPro" id="IPR010905">
    <property type="entry name" value="Glyco_hydro_88"/>
</dbReference>
<dbReference type="Gene3D" id="1.50.10.10">
    <property type="match status" value="1"/>
</dbReference>
<comment type="caution">
    <text evidence="3">The sequence shown here is derived from an EMBL/GenBank/DDBJ whole genome shotgun (WGS) entry which is preliminary data.</text>
</comment>
<proteinExistence type="predicted"/>
<reference evidence="3" key="2">
    <citation type="journal article" date="2022" name="Sci. Total Environ.">
        <title>Prevalence, transmission, and molecular epidemiology of tet(X)-positive bacteria among humans, animals, and environmental niches in China: An epidemiological, and genomic-based study.</title>
        <authorList>
            <person name="Dong N."/>
            <person name="Zeng Y."/>
            <person name="Cai C."/>
            <person name="Sun C."/>
            <person name="Lu J."/>
            <person name="Liu C."/>
            <person name="Zhou H."/>
            <person name="Sun Q."/>
            <person name="Shu L."/>
            <person name="Wang H."/>
            <person name="Wang Y."/>
            <person name="Wang S."/>
            <person name="Wu C."/>
            <person name="Chan E.W."/>
            <person name="Chen G."/>
            <person name="Shen Z."/>
            <person name="Chen S."/>
            <person name="Zhang R."/>
        </authorList>
    </citation>
    <scope>NUCLEOTIDE SEQUENCE</scope>
    <source>
        <strain evidence="3">R1692</strain>
    </source>
</reference>
<dbReference type="InterPro" id="IPR036514">
    <property type="entry name" value="SGNH_hydro_sf"/>
</dbReference>
<evidence type="ECO:0000256" key="1">
    <source>
        <dbReference type="ARBA" id="ARBA00022801"/>
    </source>
</evidence>
<evidence type="ECO:0000313" key="4">
    <source>
        <dbReference type="Proteomes" id="UP001170954"/>
    </source>
</evidence>
<reference evidence="3" key="1">
    <citation type="submission" date="2020-06" db="EMBL/GenBank/DDBJ databases">
        <authorList>
            <person name="Dong N."/>
        </authorList>
    </citation>
    <scope>NUCLEOTIDE SEQUENCE</scope>
    <source>
        <strain evidence="3">R1692</strain>
    </source>
</reference>
<dbReference type="SUPFAM" id="SSF52317">
    <property type="entry name" value="Class I glutamine amidotransferase-like"/>
    <property type="match status" value="1"/>
</dbReference>
<dbReference type="Gene3D" id="3.40.50.880">
    <property type="match status" value="1"/>
</dbReference>
<dbReference type="Pfam" id="PF13472">
    <property type="entry name" value="Lipase_GDSL_2"/>
    <property type="match status" value="1"/>
</dbReference>
<dbReference type="InterPro" id="IPR029062">
    <property type="entry name" value="Class_I_gatase-like"/>
</dbReference>
<dbReference type="PANTHER" id="PTHR33886">
    <property type="entry name" value="UNSATURATED RHAMNOGALACTURONAN HYDROLASE (EUROFUNG)"/>
    <property type="match status" value="1"/>
</dbReference>
<dbReference type="SUPFAM" id="SSF48208">
    <property type="entry name" value="Six-hairpin glycosidases"/>
    <property type="match status" value="1"/>
</dbReference>
<dbReference type="InterPro" id="IPR008928">
    <property type="entry name" value="6-hairpin_glycosidase_sf"/>
</dbReference>
<dbReference type="PANTHER" id="PTHR33886:SF8">
    <property type="entry name" value="UNSATURATED RHAMNOGALACTURONAN HYDROLASE (EUROFUNG)"/>
    <property type="match status" value="1"/>
</dbReference>
<dbReference type="InterPro" id="IPR012341">
    <property type="entry name" value="6hp_glycosidase-like_sf"/>
</dbReference>
<dbReference type="InterPro" id="IPR037459">
    <property type="entry name" value="RhgT-like"/>
</dbReference>
<organism evidence="3 4">
    <name type="scientific">Sphingobacterium hotanense</name>
    <dbReference type="NCBI Taxonomy" id="649196"/>
    <lineage>
        <taxon>Bacteria</taxon>
        <taxon>Pseudomonadati</taxon>
        <taxon>Bacteroidota</taxon>
        <taxon>Sphingobacteriia</taxon>
        <taxon>Sphingobacteriales</taxon>
        <taxon>Sphingobacteriaceae</taxon>
        <taxon>Sphingobacterium</taxon>
    </lineage>
</organism>
<sequence length="870" mass="99459">MRHRFVFSILTAILIFGMCSFLVQERKKTIWMMGDSTMAIKAENKHPETGWGEAFANLFNENIRIENHAKNGKSTQSFIREGRWDSVYRGIQAGDYVFIQFGHNDQKITKPNPELFIPQYKANLAMFVKGVREKKGIPILMTPIARRHFKDGQLLETHGDYPNAVIRVADSLGVDYIDMTKKTSQLLRSLGDGASKHLFLHLDKGHVNYPNGVEDNTHLNKNGAMQLANIVAESLREQHIALASDLKRASSLATLPLSEQMARSAMEKLFQDNSFTDTVKGPKWTYDMGVVLEGITEVWRNTADAQYFNYVQQWMDRFVMEDGHIRNYRADEYNIDHVKNGRTLLMLYEVTGKKKYLDASHSLFNQLKTHPRTKEGGFWHKKIYPYQMWLDGLYMAQPFYVQYAGIMGLPEIYEDAVNQFTYMENHARDPRTGLLYHGWDESKKERWSNQKTGTSAHFWARGMGWFSMGLVDVLDYFPQDHPRRKELIAILQRTMEAVRKVQDPKTGVWYDIVDLPSRAGNYVEASASSMFVYAMAKSIRKGYISKAYQKSLERAYQGLLNEFVRPSGDDRVDLIKVVAVSGLGGKKYRDGSFDYYMSEPVVANDPKGVGAFLQASAEMVAFHANSKQKSFQVVLDNYYNNEYKKAVDGSMRPYHYLWDGQDNNGFSFLGRVFEEQGAELKTLRAAGTKHNLKDASVYIIADPDTEKETERPNYMDEQQANEIAQWVKQGGVLVLLLNDQGNCELEKTNLLAQKFGLQFQLDSKNRVKGRNFEEGAIIIPAGNEVFKTTRKIYVKELSTISVEAPAKALLKHQADVVMATTKYGKGTVFALGDPWLYNEYVDGRKLPAEFQNFQAAQELVSWLKEQIKKD</sequence>
<evidence type="ECO:0000313" key="3">
    <source>
        <dbReference type="EMBL" id="MDM1048839.1"/>
    </source>
</evidence>
<dbReference type="InterPro" id="IPR013830">
    <property type="entry name" value="SGNH_hydro"/>
</dbReference>
<gene>
    <name evidence="3" type="ORF">HX018_11400</name>
</gene>
<dbReference type="EMBL" id="JACAGK010000030">
    <property type="protein sequence ID" value="MDM1048839.1"/>
    <property type="molecule type" value="Genomic_DNA"/>
</dbReference>
<dbReference type="Proteomes" id="UP001170954">
    <property type="component" value="Unassembled WGS sequence"/>
</dbReference>
<name>A0ABT7NNL2_9SPHI</name>
<dbReference type="Pfam" id="PF07470">
    <property type="entry name" value="Glyco_hydro_88"/>
    <property type="match status" value="1"/>
</dbReference>
<protein>
    <submittedName>
        <fullName evidence="3">Glycoside hydrolase family 88 protein</fullName>
    </submittedName>
</protein>
<dbReference type="RefSeq" id="WP_286651499.1">
    <property type="nucleotide sequence ID" value="NZ_JACAGK010000030.1"/>
</dbReference>
<feature type="domain" description="SGNH hydrolase-type esterase" evidence="2">
    <location>
        <begin position="33"/>
        <end position="223"/>
    </location>
</feature>
<keyword evidence="4" id="KW-1185">Reference proteome</keyword>
<accession>A0ABT7NNL2</accession>
<dbReference type="SUPFAM" id="SSF52266">
    <property type="entry name" value="SGNH hydrolase"/>
    <property type="match status" value="1"/>
</dbReference>
<dbReference type="InterPro" id="IPR052043">
    <property type="entry name" value="PolySaccharide_Degr_Enz"/>
</dbReference>
<evidence type="ECO:0000259" key="2">
    <source>
        <dbReference type="Pfam" id="PF13472"/>
    </source>
</evidence>
<dbReference type="Gene3D" id="3.40.50.1110">
    <property type="entry name" value="SGNH hydrolase"/>
    <property type="match status" value="1"/>
</dbReference>
<keyword evidence="1 3" id="KW-0378">Hydrolase</keyword>
<dbReference type="GO" id="GO:0016787">
    <property type="term" value="F:hydrolase activity"/>
    <property type="evidence" value="ECO:0007669"/>
    <property type="project" value="UniProtKB-KW"/>
</dbReference>
<dbReference type="CDD" id="cd01821">
    <property type="entry name" value="Rhamnogalacturan_acetylesterase_like"/>
    <property type="match status" value="1"/>
</dbReference>